<dbReference type="Proteomes" id="UP001458880">
    <property type="component" value="Unassembled WGS sequence"/>
</dbReference>
<feature type="compositionally biased region" description="Polar residues" evidence="1">
    <location>
        <begin position="1"/>
        <end position="10"/>
    </location>
</feature>
<accession>A0AAW1LB58</accession>
<organism evidence="2 3">
    <name type="scientific">Popillia japonica</name>
    <name type="common">Japanese beetle</name>
    <dbReference type="NCBI Taxonomy" id="7064"/>
    <lineage>
        <taxon>Eukaryota</taxon>
        <taxon>Metazoa</taxon>
        <taxon>Ecdysozoa</taxon>
        <taxon>Arthropoda</taxon>
        <taxon>Hexapoda</taxon>
        <taxon>Insecta</taxon>
        <taxon>Pterygota</taxon>
        <taxon>Neoptera</taxon>
        <taxon>Endopterygota</taxon>
        <taxon>Coleoptera</taxon>
        <taxon>Polyphaga</taxon>
        <taxon>Scarabaeiformia</taxon>
        <taxon>Scarabaeidae</taxon>
        <taxon>Rutelinae</taxon>
        <taxon>Popillia</taxon>
    </lineage>
</organism>
<proteinExistence type="predicted"/>
<gene>
    <name evidence="2" type="ORF">QE152_g13017</name>
</gene>
<name>A0AAW1LB58_POPJA</name>
<sequence>MTNRVPTQLSRLKPAEHFEKDDELLNEDDVKSLHETYDELIEQERKVLTQGPFIPDTKKTKKIVKDIKKKFARAESVNTRSIYT</sequence>
<protein>
    <submittedName>
        <fullName evidence="2">Uncharacterized protein</fullName>
    </submittedName>
</protein>
<dbReference type="EMBL" id="JASPKY010000121">
    <property type="protein sequence ID" value="KAK9732151.1"/>
    <property type="molecule type" value="Genomic_DNA"/>
</dbReference>
<evidence type="ECO:0000313" key="2">
    <source>
        <dbReference type="EMBL" id="KAK9732151.1"/>
    </source>
</evidence>
<dbReference type="AlphaFoldDB" id="A0AAW1LB58"/>
<keyword evidence="3" id="KW-1185">Reference proteome</keyword>
<evidence type="ECO:0000313" key="3">
    <source>
        <dbReference type="Proteomes" id="UP001458880"/>
    </source>
</evidence>
<evidence type="ECO:0000256" key="1">
    <source>
        <dbReference type="SAM" id="MobiDB-lite"/>
    </source>
</evidence>
<feature type="region of interest" description="Disordered" evidence="1">
    <location>
        <begin position="1"/>
        <end position="20"/>
    </location>
</feature>
<reference evidence="2 3" key="1">
    <citation type="journal article" date="2024" name="BMC Genomics">
        <title>De novo assembly and annotation of Popillia japonica's genome with initial clues to its potential as an invasive pest.</title>
        <authorList>
            <person name="Cucini C."/>
            <person name="Boschi S."/>
            <person name="Funari R."/>
            <person name="Cardaioli E."/>
            <person name="Iannotti N."/>
            <person name="Marturano G."/>
            <person name="Paoli F."/>
            <person name="Bruttini M."/>
            <person name="Carapelli A."/>
            <person name="Frati F."/>
            <person name="Nardi F."/>
        </authorList>
    </citation>
    <scope>NUCLEOTIDE SEQUENCE [LARGE SCALE GENOMIC DNA]</scope>
    <source>
        <strain evidence="2">DMR45628</strain>
    </source>
</reference>
<comment type="caution">
    <text evidence="2">The sequence shown here is derived from an EMBL/GenBank/DDBJ whole genome shotgun (WGS) entry which is preliminary data.</text>
</comment>